<dbReference type="EMBL" id="JAUUTY010000003">
    <property type="protein sequence ID" value="KAK1666641.1"/>
    <property type="molecule type" value="Genomic_DNA"/>
</dbReference>
<reference evidence="2" key="1">
    <citation type="submission" date="2023-07" db="EMBL/GenBank/DDBJ databases">
        <title>A chromosome-level genome assembly of Lolium multiflorum.</title>
        <authorList>
            <person name="Chen Y."/>
            <person name="Copetti D."/>
            <person name="Kolliker R."/>
            <person name="Studer B."/>
        </authorList>
    </citation>
    <scope>NUCLEOTIDE SEQUENCE</scope>
    <source>
        <strain evidence="2">02402/16</strain>
        <tissue evidence="2">Leaf</tissue>
    </source>
</reference>
<evidence type="ECO:0000256" key="1">
    <source>
        <dbReference type="SAM" id="MobiDB-lite"/>
    </source>
</evidence>
<protein>
    <submittedName>
        <fullName evidence="2">Uncharacterized protein</fullName>
    </submittedName>
</protein>
<dbReference type="Proteomes" id="UP001231189">
    <property type="component" value="Unassembled WGS sequence"/>
</dbReference>
<accession>A0AAD8WLP4</accession>
<dbReference type="InterPro" id="IPR015915">
    <property type="entry name" value="Kelch-typ_b-propeller"/>
</dbReference>
<organism evidence="2 3">
    <name type="scientific">Lolium multiflorum</name>
    <name type="common">Italian ryegrass</name>
    <name type="synonym">Lolium perenne subsp. multiflorum</name>
    <dbReference type="NCBI Taxonomy" id="4521"/>
    <lineage>
        <taxon>Eukaryota</taxon>
        <taxon>Viridiplantae</taxon>
        <taxon>Streptophyta</taxon>
        <taxon>Embryophyta</taxon>
        <taxon>Tracheophyta</taxon>
        <taxon>Spermatophyta</taxon>
        <taxon>Magnoliopsida</taxon>
        <taxon>Liliopsida</taxon>
        <taxon>Poales</taxon>
        <taxon>Poaceae</taxon>
        <taxon>BOP clade</taxon>
        <taxon>Pooideae</taxon>
        <taxon>Poodae</taxon>
        <taxon>Poeae</taxon>
        <taxon>Poeae Chloroplast Group 2 (Poeae type)</taxon>
        <taxon>Loliodinae</taxon>
        <taxon>Loliinae</taxon>
        <taxon>Lolium</taxon>
    </lineage>
</organism>
<dbReference type="PANTHER" id="PTHR24414">
    <property type="entry name" value="F-BOX/KELCH-REPEAT PROTEIN SKIP4"/>
    <property type="match status" value="1"/>
</dbReference>
<dbReference type="PANTHER" id="PTHR24414:SF203">
    <property type="entry name" value="OS01G0704300 PROTEIN"/>
    <property type="match status" value="1"/>
</dbReference>
<dbReference type="AlphaFoldDB" id="A0AAD8WLP4"/>
<dbReference type="InterPro" id="IPR050354">
    <property type="entry name" value="F-box/kelch-repeat_ARATH"/>
</dbReference>
<comment type="caution">
    <text evidence="2">The sequence shown here is derived from an EMBL/GenBank/DDBJ whole genome shotgun (WGS) entry which is preliminary data.</text>
</comment>
<proteinExistence type="predicted"/>
<feature type="region of interest" description="Disordered" evidence="1">
    <location>
        <begin position="1"/>
        <end position="25"/>
    </location>
</feature>
<gene>
    <name evidence="2" type="ORF">QYE76_054800</name>
</gene>
<sequence>MGVGIQAQEPKHRRQGQEEREADGAADSSALAALYLYGDVLESVVDRVPAADLAATAGVSREWLRAVRSALRRRPRRLPWLVVHLHGRSRRRTAAYDPHSGAWLTVHAPRHATPSHVRLVRGARGDRVCALSLSGLDVAGDPLGTSACVAMRAPRVWRVDPVLAAVGDRVVALGGACQLALAEGEDAAAVEVHEGGSWTACDPMPAALRESAAATWLSAAATDQRVYLADRTTGWASWFDPSKRRWGPTRRLGQDAGVSSWGVAPGRAGAERLVLFGAKRQGEGAESRVVIQAWEVDGDDLDLSTHDDTMPSEMSARLFPRDEDEEDEEELAPSIGVCGNATGGYVYNAAELCNGAVLYELRSGEKGSAVERWEWVPCAPAVRAEPMGRAILACSPVGLDELARGLRPVSSRRACTDKH</sequence>
<dbReference type="SUPFAM" id="SSF117281">
    <property type="entry name" value="Kelch motif"/>
    <property type="match status" value="1"/>
</dbReference>
<evidence type="ECO:0000313" key="2">
    <source>
        <dbReference type="EMBL" id="KAK1666641.1"/>
    </source>
</evidence>
<keyword evidence="3" id="KW-1185">Reference proteome</keyword>
<evidence type="ECO:0000313" key="3">
    <source>
        <dbReference type="Proteomes" id="UP001231189"/>
    </source>
</evidence>
<name>A0AAD8WLP4_LOLMU</name>